<accession>X0TRS4</accession>
<organism evidence="1">
    <name type="scientific">marine sediment metagenome</name>
    <dbReference type="NCBI Taxonomy" id="412755"/>
    <lineage>
        <taxon>unclassified sequences</taxon>
        <taxon>metagenomes</taxon>
        <taxon>ecological metagenomes</taxon>
    </lineage>
</organism>
<reference evidence="1" key="1">
    <citation type="journal article" date="2014" name="Front. Microbiol.">
        <title>High frequency of phylogenetically diverse reductive dehalogenase-homologous genes in deep subseafloor sedimentary metagenomes.</title>
        <authorList>
            <person name="Kawai M."/>
            <person name="Futagami T."/>
            <person name="Toyoda A."/>
            <person name="Takaki Y."/>
            <person name="Nishi S."/>
            <person name="Hori S."/>
            <person name="Arai W."/>
            <person name="Tsubouchi T."/>
            <person name="Morono Y."/>
            <person name="Uchiyama I."/>
            <person name="Ito T."/>
            <person name="Fujiyama A."/>
            <person name="Inagaki F."/>
            <person name="Takami H."/>
        </authorList>
    </citation>
    <scope>NUCLEOTIDE SEQUENCE</scope>
    <source>
        <strain evidence="1">Expedition CK06-06</strain>
    </source>
</reference>
<evidence type="ECO:0000313" key="1">
    <source>
        <dbReference type="EMBL" id="GAF96278.1"/>
    </source>
</evidence>
<feature type="non-terminal residue" evidence="1">
    <location>
        <position position="153"/>
    </location>
</feature>
<gene>
    <name evidence="1" type="ORF">S01H1_23275</name>
</gene>
<name>X0TRS4_9ZZZZ</name>
<dbReference type="AlphaFoldDB" id="X0TRS4"/>
<protein>
    <submittedName>
        <fullName evidence="1">Uncharacterized protein</fullName>
    </submittedName>
</protein>
<sequence>HRGLVCMFDKEQLARFTLQADGHNRNLEEAVAAQQAKIAEHEKQLEQNRLYAQVYVSGILKANGRAAKMKLRDLHTGRLLLKGISDDESFQPEPFQIAEVKDGVPYWTEDRFEPNCTPARFLGWVPNSEFPRAWVTAHTPDGLLEQDGHEAVA</sequence>
<feature type="non-terminal residue" evidence="1">
    <location>
        <position position="1"/>
    </location>
</feature>
<dbReference type="EMBL" id="BARS01013387">
    <property type="protein sequence ID" value="GAF96278.1"/>
    <property type="molecule type" value="Genomic_DNA"/>
</dbReference>
<comment type="caution">
    <text evidence="1">The sequence shown here is derived from an EMBL/GenBank/DDBJ whole genome shotgun (WGS) entry which is preliminary data.</text>
</comment>
<proteinExistence type="predicted"/>